<keyword evidence="2" id="KW-1185">Reference proteome</keyword>
<feature type="non-terminal residue" evidence="1">
    <location>
        <position position="85"/>
    </location>
</feature>
<sequence length="85" mass="9079">MPDTTAYRLSGHFFELCDCTSICACWLGDEPTDGRCTGVFAWSITSGMVGGTDVAGTKVVSASYHTGNRRDGGLDVYLFVDEDAT</sequence>
<evidence type="ECO:0000313" key="2">
    <source>
        <dbReference type="Proteomes" id="UP001597083"/>
    </source>
</evidence>
<dbReference type="EMBL" id="JBHTIR010002525">
    <property type="protein sequence ID" value="MFD0853891.1"/>
    <property type="molecule type" value="Genomic_DNA"/>
</dbReference>
<name>A0ABW3CK53_9ACTN</name>
<gene>
    <name evidence="1" type="ORF">ACFQ07_16760</name>
</gene>
<accession>A0ABW3CK53</accession>
<protein>
    <submittedName>
        <fullName evidence="1">DUF1326 domain-containing protein</fullName>
    </submittedName>
</protein>
<organism evidence="1 2">
    <name type="scientific">Actinomadura adrarensis</name>
    <dbReference type="NCBI Taxonomy" id="1819600"/>
    <lineage>
        <taxon>Bacteria</taxon>
        <taxon>Bacillati</taxon>
        <taxon>Actinomycetota</taxon>
        <taxon>Actinomycetes</taxon>
        <taxon>Streptosporangiales</taxon>
        <taxon>Thermomonosporaceae</taxon>
        <taxon>Actinomadura</taxon>
    </lineage>
</organism>
<comment type="caution">
    <text evidence="1">The sequence shown here is derived from an EMBL/GenBank/DDBJ whole genome shotgun (WGS) entry which is preliminary data.</text>
</comment>
<reference evidence="2" key="1">
    <citation type="journal article" date="2019" name="Int. J. Syst. Evol. Microbiol.">
        <title>The Global Catalogue of Microorganisms (GCM) 10K type strain sequencing project: providing services to taxonomists for standard genome sequencing and annotation.</title>
        <authorList>
            <consortium name="The Broad Institute Genomics Platform"/>
            <consortium name="The Broad Institute Genome Sequencing Center for Infectious Disease"/>
            <person name="Wu L."/>
            <person name="Ma J."/>
        </authorList>
    </citation>
    <scope>NUCLEOTIDE SEQUENCE [LARGE SCALE GENOMIC DNA]</scope>
    <source>
        <strain evidence="2">JCM 31696</strain>
    </source>
</reference>
<proteinExistence type="predicted"/>
<dbReference type="Proteomes" id="UP001597083">
    <property type="component" value="Unassembled WGS sequence"/>
</dbReference>
<dbReference type="InterPro" id="IPR009758">
    <property type="entry name" value="DUF1326"/>
</dbReference>
<evidence type="ECO:0000313" key="1">
    <source>
        <dbReference type="EMBL" id="MFD0853891.1"/>
    </source>
</evidence>
<dbReference type="Pfam" id="PF07040">
    <property type="entry name" value="DUF1326"/>
    <property type="match status" value="1"/>
</dbReference>